<keyword evidence="5 11" id="KW-0808">Transferase</keyword>
<dbReference type="NCBIfam" id="TIGR00482">
    <property type="entry name" value="nicotinate (nicotinamide) nucleotide adenylyltransferase"/>
    <property type="match status" value="1"/>
</dbReference>
<dbReference type="PANTHER" id="PTHR39321">
    <property type="entry name" value="NICOTINATE-NUCLEOTIDE ADENYLYLTRANSFERASE-RELATED"/>
    <property type="match status" value="1"/>
</dbReference>
<dbReference type="InterPro" id="IPR014729">
    <property type="entry name" value="Rossmann-like_a/b/a_fold"/>
</dbReference>
<dbReference type="PANTHER" id="PTHR39321:SF3">
    <property type="entry name" value="PHOSPHOPANTETHEINE ADENYLYLTRANSFERASE"/>
    <property type="match status" value="1"/>
</dbReference>
<evidence type="ECO:0000259" key="12">
    <source>
        <dbReference type="Pfam" id="PF01467"/>
    </source>
</evidence>
<dbReference type="Gene3D" id="3.40.50.620">
    <property type="entry name" value="HUPs"/>
    <property type="match status" value="1"/>
</dbReference>
<evidence type="ECO:0000256" key="6">
    <source>
        <dbReference type="ARBA" id="ARBA00022695"/>
    </source>
</evidence>
<evidence type="ECO:0000256" key="8">
    <source>
        <dbReference type="ARBA" id="ARBA00022840"/>
    </source>
</evidence>
<evidence type="ECO:0000256" key="7">
    <source>
        <dbReference type="ARBA" id="ARBA00022741"/>
    </source>
</evidence>
<evidence type="ECO:0000256" key="1">
    <source>
        <dbReference type="ARBA" id="ARBA00002324"/>
    </source>
</evidence>
<keyword evidence="9 11" id="KW-0520">NAD</keyword>
<evidence type="ECO:0000313" key="13">
    <source>
        <dbReference type="EMBL" id="MFD0834944.1"/>
    </source>
</evidence>
<dbReference type="SUPFAM" id="SSF52374">
    <property type="entry name" value="Nucleotidylyl transferase"/>
    <property type="match status" value="1"/>
</dbReference>
<evidence type="ECO:0000256" key="2">
    <source>
        <dbReference type="ARBA" id="ARBA00005019"/>
    </source>
</evidence>
<keyword evidence="14" id="KW-1185">Reference proteome</keyword>
<keyword evidence="8 11" id="KW-0067">ATP-binding</keyword>
<dbReference type="RefSeq" id="WP_379939623.1">
    <property type="nucleotide sequence ID" value="NZ_JBHTIB010000002.1"/>
</dbReference>
<gene>
    <name evidence="11 13" type="primary">nadD</name>
    <name evidence="13" type="ORF">ACFQ0I_04150</name>
</gene>
<dbReference type="InterPro" id="IPR005248">
    <property type="entry name" value="NadD/NMNAT"/>
</dbReference>
<name>A0ABW3BQW3_9FLAO</name>
<dbReference type="Pfam" id="PF01467">
    <property type="entry name" value="CTP_transf_like"/>
    <property type="match status" value="1"/>
</dbReference>
<keyword evidence="6 11" id="KW-0548">Nucleotidyltransferase</keyword>
<dbReference type="NCBIfam" id="TIGR00125">
    <property type="entry name" value="cyt_tran_rel"/>
    <property type="match status" value="1"/>
</dbReference>
<reference evidence="14" key="1">
    <citation type="journal article" date="2019" name="Int. J. Syst. Evol. Microbiol.">
        <title>The Global Catalogue of Microorganisms (GCM) 10K type strain sequencing project: providing services to taxonomists for standard genome sequencing and annotation.</title>
        <authorList>
            <consortium name="The Broad Institute Genomics Platform"/>
            <consortium name="The Broad Institute Genome Sequencing Center for Infectious Disease"/>
            <person name="Wu L."/>
            <person name="Ma J."/>
        </authorList>
    </citation>
    <scope>NUCLEOTIDE SEQUENCE [LARGE SCALE GENOMIC DNA]</scope>
    <source>
        <strain evidence="14">CCUG 60529</strain>
    </source>
</reference>
<evidence type="ECO:0000256" key="3">
    <source>
        <dbReference type="ARBA" id="ARBA00009014"/>
    </source>
</evidence>
<evidence type="ECO:0000313" key="14">
    <source>
        <dbReference type="Proteomes" id="UP001597011"/>
    </source>
</evidence>
<feature type="domain" description="Cytidyltransferase-like" evidence="12">
    <location>
        <begin position="5"/>
        <end position="170"/>
    </location>
</feature>
<dbReference type="InterPro" id="IPR004821">
    <property type="entry name" value="Cyt_trans-like"/>
</dbReference>
<dbReference type="HAMAP" id="MF_00244">
    <property type="entry name" value="NaMN_adenylyltr"/>
    <property type="match status" value="1"/>
</dbReference>
<organism evidence="13 14">
    <name type="scientific">Mariniflexile aquimaris</name>
    <dbReference type="NCBI Taxonomy" id="881009"/>
    <lineage>
        <taxon>Bacteria</taxon>
        <taxon>Pseudomonadati</taxon>
        <taxon>Bacteroidota</taxon>
        <taxon>Flavobacteriia</taxon>
        <taxon>Flavobacteriales</taxon>
        <taxon>Flavobacteriaceae</taxon>
        <taxon>Mariniflexile</taxon>
    </lineage>
</organism>
<dbReference type="CDD" id="cd02165">
    <property type="entry name" value="NMNAT"/>
    <property type="match status" value="1"/>
</dbReference>
<evidence type="ECO:0000256" key="9">
    <source>
        <dbReference type="ARBA" id="ARBA00023027"/>
    </source>
</evidence>
<evidence type="ECO:0000256" key="5">
    <source>
        <dbReference type="ARBA" id="ARBA00022679"/>
    </source>
</evidence>
<evidence type="ECO:0000256" key="10">
    <source>
        <dbReference type="ARBA" id="ARBA00048721"/>
    </source>
</evidence>
<comment type="similarity">
    <text evidence="3 11">Belongs to the NadD family.</text>
</comment>
<comment type="caution">
    <text evidence="13">The sequence shown here is derived from an EMBL/GenBank/DDBJ whole genome shotgun (WGS) entry which is preliminary data.</text>
</comment>
<evidence type="ECO:0000256" key="4">
    <source>
        <dbReference type="ARBA" id="ARBA00022642"/>
    </source>
</evidence>
<comment type="pathway">
    <text evidence="2 11">Cofactor biosynthesis; NAD(+) biosynthesis; deamido-NAD(+) from nicotinate D-ribonucleotide: step 1/1.</text>
</comment>
<sequence>MKIGLYFGSFNPIHIGHLVIANHIVEHSDLNQVWFVVTPHNPFKKKSTLLDDHQRLEMVYRATKDYTKLKPCDIEFSLPQPNYTVNTLAYLQEKYPDYEFSLIMGEDNLKSFHKWKNYDVILENHDIYVYPRVSDDNPDSYREKHQFDGHEKIHNIDAPKMELSSTFIRNAIKAGKNIKPMLPEHVWEYLDEMNFYK</sequence>
<dbReference type="EMBL" id="JBHTIB010000002">
    <property type="protein sequence ID" value="MFD0834944.1"/>
    <property type="molecule type" value="Genomic_DNA"/>
</dbReference>
<protein>
    <recommendedName>
        <fullName evidence="11">Probable nicotinate-nucleotide adenylyltransferase</fullName>
        <ecNumber evidence="11">2.7.7.18</ecNumber>
    </recommendedName>
    <alternativeName>
        <fullName evidence="11">Deamido-NAD(+) diphosphorylase</fullName>
    </alternativeName>
    <alternativeName>
        <fullName evidence="11">Deamido-NAD(+) pyrophosphorylase</fullName>
    </alternativeName>
    <alternativeName>
        <fullName evidence="11">Nicotinate mononucleotide adenylyltransferase</fullName>
        <shortName evidence="11">NaMN adenylyltransferase</shortName>
    </alternativeName>
</protein>
<evidence type="ECO:0000256" key="11">
    <source>
        <dbReference type="HAMAP-Rule" id="MF_00244"/>
    </source>
</evidence>
<dbReference type="Proteomes" id="UP001597011">
    <property type="component" value="Unassembled WGS sequence"/>
</dbReference>
<comment type="function">
    <text evidence="1 11">Catalyzes the reversible adenylation of nicotinate mononucleotide (NaMN) to nicotinic acid adenine dinucleotide (NaAD).</text>
</comment>
<accession>A0ABW3BQW3</accession>
<dbReference type="EC" id="2.7.7.18" evidence="11"/>
<dbReference type="GO" id="GO:0004515">
    <property type="term" value="F:nicotinate-nucleotide adenylyltransferase activity"/>
    <property type="evidence" value="ECO:0007669"/>
    <property type="project" value="UniProtKB-EC"/>
</dbReference>
<proteinExistence type="inferred from homology"/>
<keyword evidence="7 11" id="KW-0547">Nucleotide-binding</keyword>
<keyword evidence="4 11" id="KW-0662">Pyridine nucleotide biosynthesis</keyword>
<comment type="catalytic activity">
    <reaction evidence="10 11">
        <text>nicotinate beta-D-ribonucleotide + ATP + H(+) = deamido-NAD(+) + diphosphate</text>
        <dbReference type="Rhea" id="RHEA:22860"/>
        <dbReference type="ChEBI" id="CHEBI:15378"/>
        <dbReference type="ChEBI" id="CHEBI:30616"/>
        <dbReference type="ChEBI" id="CHEBI:33019"/>
        <dbReference type="ChEBI" id="CHEBI:57502"/>
        <dbReference type="ChEBI" id="CHEBI:58437"/>
        <dbReference type="EC" id="2.7.7.18"/>
    </reaction>
</comment>